<protein>
    <submittedName>
        <fullName evidence="3">Uncharacterized protein</fullName>
    </submittedName>
</protein>
<feature type="domain" description="DUF2786" evidence="1">
    <location>
        <begin position="11"/>
        <end position="50"/>
    </location>
</feature>
<evidence type="ECO:0000259" key="1">
    <source>
        <dbReference type="Pfam" id="PF10979"/>
    </source>
</evidence>
<accession>A4U1S0</accession>
<gene>
    <name evidence="3" type="ORF">MGR_2109</name>
</gene>
<dbReference type="EMBL" id="CU459003">
    <property type="protein sequence ID" value="CAM76827.1"/>
    <property type="molecule type" value="Genomic_DNA"/>
</dbReference>
<sequence>MDTLMATDLDKLKSRLQALRAKTVTNGCTEEEALAAAAKVAQLLDHHDLSLSDLEIREEPCEQSAIATNKKQRQPISACVPAIAEFCDCKVWREKDEAGRIRYVFFGLRPGIEMAHYVYDVIAVAMQSAWEQYARSQRFIRYGHDEKGSFLFGMAVSIADKLMVMKSERDEAIRISSGRDLVVLRHEVVESEFAKLDLNLRRGRASGKKVVAGAFEAGQAAGQTVTINPAVSRG</sequence>
<organism evidence="3">
    <name type="scientific">Magnetospirillum gryphiswaldense</name>
    <dbReference type="NCBI Taxonomy" id="55518"/>
    <lineage>
        <taxon>Bacteria</taxon>
        <taxon>Pseudomonadati</taxon>
        <taxon>Pseudomonadota</taxon>
        <taxon>Alphaproteobacteria</taxon>
        <taxon>Rhodospirillales</taxon>
        <taxon>Rhodospirillaceae</taxon>
        <taxon>Magnetospirillum</taxon>
    </lineage>
</organism>
<proteinExistence type="predicted"/>
<dbReference type="InterPro" id="IPR055592">
    <property type="entry name" value="DUF7168"/>
</dbReference>
<dbReference type="InterPro" id="IPR024498">
    <property type="entry name" value="DUF2786"/>
</dbReference>
<dbReference type="Pfam" id="PF10979">
    <property type="entry name" value="DUF2786"/>
    <property type="match status" value="1"/>
</dbReference>
<dbReference type="Pfam" id="PF23771">
    <property type="entry name" value="DUF7168"/>
    <property type="match status" value="1"/>
</dbReference>
<name>A4U1S0_9PROT</name>
<evidence type="ECO:0000313" key="3">
    <source>
        <dbReference type="EMBL" id="CAM76827.1"/>
    </source>
</evidence>
<reference evidence="3" key="1">
    <citation type="journal article" date="2007" name="J. Bacteriol.">
        <title>Comparative genome analysis of four magnetotactic bacteria reveals a complex set of group-specific genes implicated in magnetosome biomineralization and function.</title>
        <authorList>
            <person name="Richter M."/>
            <person name="Kube M."/>
            <person name="Bazylinski D.A."/>
            <person name="Lombardot T."/>
            <person name="Gloeckner F.O."/>
            <person name="Reinhardt R."/>
            <person name="Schueler D."/>
        </authorList>
    </citation>
    <scope>NUCLEOTIDE SEQUENCE</scope>
    <source>
        <strain evidence="3">MSR-1</strain>
    </source>
</reference>
<feature type="domain" description="DUF7168" evidence="2">
    <location>
        <begin position="60"/>
        <end position="174"/>
    </location>
</feature>
<dbReference type="AlphaFoldDB" id="A4U1S0"/>
<evidence type="ECO:0000259" key="2">
    <source>
        <dbReference type="Pfam" id="PF23771"/>
    </source>
</evidence>